<dbReference type="EMBL" id="JAGZGG010000006">
    <property type="protein sequence ID" value="MBS5331782.1"/>
    <property type="molecule type" value="Genomic_DNA"/>
</dbReference>
<evidence type="ECO:0000256" key="4">
    <source>
        <dbReference type="ARBA" id="ARBA00022764"/>
    </source>
</evidence>
<accession>A0A943DCF7</accession>
<dbReference type="InterPro" id="IPR006059">
    <property type="entry name" value="SBP"/>
</dbReference>
<feature type="signal peptide" evidence="6">
    <location>
        <begin position="1"/>
        <end position="21"/>
    </location>
</feature>
<dbReference type="Proteomes" id="UP000759273">
    <property type="component" value="Unassembled WGS sequence"/>
</dbReference>
<evidence type="ECO:0000256" key="6">
    <source>
        <dbReference type="SAM" id="SignalP"/>
    </source>
</evidence>
<sequence length="413" mass="46015">MNWKKLSAAALAAMTVTIISAAPVWAAEDIPVNDDISVSGDYDWTRFAGDHITLNVYNNGLYISDGSDESVNVLSAFEELTGIKVNYTTYDSNESLYAKLKSGGVSYDVIFPSDYMVGKMAKEGMLAELNMDNIPNFAGIGEEYLDRSFDPGNKYSVPYMWGTTGLVYNTTMVEEPPTKWADMWDVEYTNNVLMFNNSRDAYAIAAKTIGLSMNPQSVDEITAITDALKKQKNIVQAYVMDEVFDKMEGGEAAMAPYYAGDAITMIDENPDLAFVHPEEGVNFFIDSMCIPANAKHQEAAEMFINYLCEPDVGLANADFIGYSTPITAVWEMLDDDLKYSEIAYPSQEVLDKAEVFETLPDDINAAMDAQWSEMKSYEDGGSGWMVVVLLMLSLVISAFNIWRKLRKKTRDNY</sequence>
<comment type="caution">
    <text evidence="7">The sequence shown here is derived from an EMBL/GenBank/DDBJ whole genome shotgun (WGS) entry which is preliminary data.</text>
</comment>
<feature type="chain" id="PRO_5038864967" evidence="6">
    <location>
        <begin position="22"/>
        <end position="413"/>
    </location>
</feature>
<dbReference type="GO" id="GO:0019808">
    <property type="term" value="F:polyamine binding"/>
    <property type="evidence" value="ECO:0007669"/>
    <property type="project" value="InterPro"/>
</dbReference>
<dbReference type="PANTHER" id="PTHR30222">
    <property type="entry name" value="SPERMIDINE/PUTRESCINE-BINDING PERIPLASMIC PROTEIN"/>
    <property type="match status" value="1"/>
</dbReference>
<dbReference type="Gene3D" id="3.40.190.10">
    <property type="entry name" value="Periplasmic binding protein-like II"/>
    <property type="match status" value="2"/>
</dbReference>
<comment type="subcellular location">
    <subcellularLocation>
        <location evidence="1">Periplasm</location>
    </subcellularLocation>
</comment>
<dbReference type="InterPro" id="IPR001188">
    <property type="entry name" value="Sperm_putr-bd"/>
</dbReference>
<evidence type="ECO:0000313" key="8">
    <source>
        <dbReference type="Proteomes" id="UP000759273"/>
    </source>
</evidence>
<dbReference type="PRINTS" id="PR00909">
    <property type="entry name" value="SPERMDNBNDNG"/>
</dbReference>
<keyword evidence="5" id="KW-0472">Membrane</keyword>
<dbReference type="CDD" id="cd13590">
    <property type="entry name" value="PBP2_PotD_PotF_like"/>
    <property type="match status" value="1"/>
</dbReference>
<dbReference type="GO" id="GO:0015846">
    <property type="term" value="P:polyamine transport"/>
    <property type="evidence" value="ECO:0007669"/>
    <property type="project" value="InterPro"/>
</dbReference>
<keyword evidence="5" id="KW-1133">Transmembrane helix</keyword>
<evidence type="ECO:0000256" key="1">
    <source>
        <dbReference type="ARBA" id="ARBA00004418"/>
    </source>
</evidence>
<evidence type="ECO:0000256" key="5">
    <source>
        <dbReference type="SAM" id="Phobius"/>
    </source>
</evidence>
<reference evidence="7" key="1">
    <citation type="submission" date="2021-02" db="EMBL/GenBank/DDBJ databases">
        <title>Infant gut strain persistence is associated with maternal origin, phylogeny, and functional potential including surface adhesion and iron acquisition.</title>
        <authorList>
            <person name="Lou Y.C."/>
        </authorList>
    </citation>
    <scope>NUCLEOTIDE SEQUENCE</scope>
    <source>
        <strain evidence="7">L3_101_000M1_dasL3_101_000M1_concoct_87</strain>
    </source>
</reference>
<dbReference type="SUPFAM" id="SSF53850">
    <property type="entry name" value="Periplasmic binding protein-like II"/>
    <property type="match status" value="1"/>
</dbReference>
<keyword evidence="3 6" id="KW-0732">Signal</keyword>
<protein>
    <submittedName>
        <fullName evidence="7">Spermidine/putrescine ABC transporter substrate-binding protein</fullName>
    </submittedName>
</protein>
<proteinExistence type="predicted"/>
<organism evidence="7 8">
    <name type="scientific">Subdoligranulum variabile</name>
    <dbReference type="NCBI Taxonomy" id="214851"/>
    <lineage>
        <taxon>Bacteria</taxon>
        <taxon>Bacillati</taxon>
        <taxon>Bacillota</taxon>
        <taxon>Clostridia</taxon>
        <taxon>Eubacteriales</taxon>
        <taxon>Oscillospiraceae</taxon>
        <taxon>Subdoligranulum</taxon>
    </lineage>
</organism>
<dbReference type="AlphaFoldDB" id="A0A943DCF7"/>
<keyword evidence="4" id="KW-0574">Periplasm</keyword>
<evidence type="ECO:0000313" key="7">
    <source>
        <dbReference type="EMBL" id="MBS5331782.1"/>
    </source>
</evidence>
<keyword evidence="5" id="KW-0812">Transmembrane</keyword>
<name>A0A943DCF7_9FIRM</name>
<gene>
    <name evidence="7" type="ORF">KHY36_04540</name>
</gene>
<dbReference type="PANTHER" id="PTHR30222:SF17">
    <property type="entry name" value="SPERMIDINE_PUTRESCINE-BINDING PERIPLASMIC PROTEIN"/>
    <property type="match status" value="1"/>
</dbReference>
<evidence type="ECO:0000256" key="2">
    <source>
        <dbReference type="ARBA" id="ARBA00022448"/>
    </source>
</evidence>
<dbReference type="GO" id="GO:0042597">
    <property type="term" value="C:periplasmic space"/>
    <property type="evidence" value="ECO:0007669"/>
    <property type="project" value="UniProtKB-SubCell"/>
</dbReference>
<keyword evidence="2" id="KW-0813">Transport</keyword>
<evidence type="ECO:0000256" key="3">
    <source>
        <dbReference type="ARBA" id="ARBA00022729"/>
    </source>
</evidence>
<feature type="transmembrane region" description="Helical" evidence="5">
    <location>
        <begin position="383"/>
        <end position="402"/>
    </location>
</feature>
<dbReference type="Pfam" id="PF13416">
    <property type="entry name" value="SBP_bac_8"/>
    <property type="match status" value="1"/>
</dbReference>